<dbReference type="Proteomes" id="UP001497516">
    <property type="component" value="Chromosome 9"/>
</dbReference>
<feature type="compositionally biased region" description="Basic and acidic residues" evidence="1">
    <location>
        <begin position="86"/>
        <end position="102"/>
    </location>
</feature>
<evidence type="ECO:0000256" key="1">
    <source>
        <dbReference type="SAM" id="MobiDB-lite"/>
    </source>
</evidence>
<protein>
    <submittedName>
        <fullName evidence="2">Uncharacterized protein</fullName>
    </submittedName>
</protein>
<accession>A0AAV2GPZ9</accession>
<keyword evidence="3" id="KW-1185">Reference proteome</keyword>
<evidence type="ECO:0000313" key="2">
    <source>
        <dbReference type="EMBL" id="CAL1412744.1"/>
    </source>
</evidence>
<feature type="region of interest" description="Disordered" evidence="1">
    <location>
        <begin position="1"/>
        <end position="102"/>
    </location>
</feature>
<dbReference type="EMBL" id="OZ034822">
    <property type="protein sequence ID" value="CAL1412744.1"/>
    <property type="molecule type" value="Genomic_DNA"/>
</dbReference>
<feature type="compositionally biased region" description="Basic residues" evidence="1">
    <location>
        <begin position="35"/>
        <end position="44"/>
    </location>
</feature>
<dbReference type="AlphaFoldDB" id="A0AAV2GPZ9"/>
<sequence>MPMADLQSEGRSDRVVQRRTSAIGKEKLTAEGSSPRRHRGKKTSPGKEKKENDAGELSHSSAELRSATETGGNSRRGSSSPPKGVLESKRKKEHSPGLRIEQLERRIAQGRPGLSMVSLAGDLIGWVYRAPVAASSDEDARIRRWPELLGAGWCVLH</sequence>
<reference evidence="2 3" key="1">
    <citation type="submission" date="2024-04" db="EMBL/GenBank/DDBJ databases">
        <authorList>
            <person name="Fracassetti M."/>
        </authorList>
    </citation>
    <scope>NUCLEOTIDE SEQUENCE [LARGE SCALE GENOMIC DNA]</scope>
</reference>
<feature type="compositionally biased region" description="Low complexity" evidence="1">
    <location>
        <begin position="71"/>
        <end position="84"/>
    </location>
</feature>
<organism evidence="2 3">
    <name type="scientific">Linum trigynum</name>
    <dbReference type="NCBI Taxonomy" id="586398"/>
    <lineage>
        <taxon>Eukaryota</taxon>
        <taxon>Viridiplantae</taxon>
        <taxon>Streptophyta</taxon>
        <taxon>Embryophyta</taxon>
        <taxon>Tracheophyta</taxon>
        <taxon>Spermatophyta</taxon>
        <taxon>Magnoliopsida</taxon>
        <taxon>eudicotyledons</taxon>
        <taxon>Gunneridae</taxon>
        <taxon>Pentapetalae</taxon>
        <taxon>rosids</taxon>
        <taxon>fabids</taxon>
        <taxon>Malpighiales</taxon>
        <taxon>Linaceae</taxon>
        <taxon>Linum</taxon>
    </lineage>
</organism>
<evidence type="ECO:0000313" key="3">
    <source>
        <dbReference type="Proteomes" id="UP001497516"/>
    </source>
</evidence>
<proteinExistence type="predicted"/>
<feature type="compositionally biased region" description="Polar residues" evidence="1">
    <location>
        <begin position="58"/>
        <end position="70"/>
    </location>
</feature>
<name>A0AAV2GPZ9_9ROSI</name>
<gene>
    <name evidence="2" type="ORF">LTRI10_LOCUS52016</name>
</gene>